<name>A0A4Z2FU83_9TELE</name>
<protein>
    <submittedName>
        <fullName evidence="2">Uncharacterized protein</fullName>
    </submittedName>
</protein>
<evidence type="ECO:0000313" key="3">
    <source>
        <dbReference type="Proteomes" id="UP000314294"/>
    </source>
</evidence>
<evidence type="ECO:0000313" key="2">
    <source>
        <dbReference type="EMBL" id="TNN44827.1"/>
    </source>
</evidence>
<gene>
    <name evidence="2" type="ORF">EYF80_044976</name>
</gene>
<keyword evidence="3" id="KW-1185">Reference proteome</keyword>
<dbReference type="EMBL" id="SRLO01000882">
    <property type="protein sequence ID" value="TNN44827.1"/>
    <property type="molecule type" value="Genomic_DNA"/>
</dbReference>
<dbReference type="Proteomes" id="UP000314294">
    <property type="component" value="Unassembled WGS sequence"/>
</dbReference>
<sequence length="59" mass="6306">MAWPALGDVIWKVGTCEGNEGHFSSRASSGPVPHLSLCGESPSESKESRYCRPGRWGSA</sequence>
<evidence type="ECO:0000256" key="1">
    <source>
        <dbReference type="SAM" id="MobiDB-lite"/>
    </source>
</evidence>
<comment type="caution">
    <text evidence="2">The sequence shown here is derived from an EMBL/GenBank/DDBJ whole genome shotgun (WGS) entry which is preliminary data.</text>
</comment>
<accession>A0A4Z2FU83</accession>
<feature type="region of interest" description="Disordered" evidence="1">
    <location>
        <begin position="23"/>
        <end position="59"/>
    </location>
</feature>
<dbReference type="AlphaFoldDB" id="A0A4Z2FU83"/>
<proteinExistence type="predicted"/>
<reference evidence="2 3" key="1">
    <citation type="submission" date="2019-03" db="EMBL/GenBank/DDBJ databases">
        <title>First draft genome of Liparis tanakae, snailfish: a comprehensive survey of snailfish specific genes.</title>
        <authorList>
            <person name="Kim W."/>
            <person name="Song I."/>
            <person name="Jeong J.-H."/>
            <person name="Kim D."/>
            <person name="Kim S."/>
            <person name="Ryu S."/>
            <person name="Song J.Y."/>
            <person name="Lee S.K."/>
        </authorList>
    </citation>
    <scope>NUCLEOTIDE SEQUENCE [LARGE SCALE GENOMIC DNA]</scope>
    <source>
        <tissue evidence="2">Muscle</tissue>
    </source>
</reference>
<organism evidence="2 3">
    <name type="scientific">Liparis tanakae</name>
    <name type="common">Tanaka's snailfish</name>
    <dbReference type="NCBI Taxonomy" id="230148"/>
    <lineage>
        <taxon>Eukaryota</taxon>
        <taxon>Metazoa</taxon>
        <taxon>Chordata</taxon>
        <taxon>Craniata</taxon>
        <taxon>Vertebrata</taxon>
        <taxon>Euteleostomi</taxon>
        <taxon>Actinopterygii</taxon>
        <taxon>Neopterygii</taxon>
        <taxon>Teleostei</taxon>
        <taxon>Neoteleostei</taxon>
        <taxon>Acanthomorphata</taxon>
        <taxon>Eupercaria</taxon>
        <taxon>Perciformes</taxon>
        <taxon>Cottioidei</taxon>
        <taxon>Cottales</taxon>
        <taxon>Liparidae</taxon>
        <taxon>Liparis</taxon>
    </lineage>
</organism>